<dbReference type="RefSeq" id="WP_167192485.1">
    <property type="nucleotide sequence ID" value="NZ_JAAONZ010000036.1"/>
</dbReference>
<sequence>MYKKFTAPSMMALCAAVGASQVQALEPAVIKAGAFELTPALTLEQRYDNNIFSQPEDEKESWVTVLAPSIQAAADLGTVEVLMGYQHSAGLYEASSDDNFNDNTASAAMSWEPNHRNQLDLTATYNDSHEDRGTGFSQGSGADGIEEPDTYEDITLDAEYVYGSETSPGRLVFNVTNYDKEYTNHRDLTKGRDREDLSGGVTFYWGVGGKTDVLLEAKQTDIDYNSDPDAVVGSFDTLDSTVTKYMAGVTWEATAKTTGIIKVGQAKKDFDDADRKDFSGTSWEAEVQWAPKTYSMISLNTAREPRETNGVGSFIDAETYGVSWQHSWTDRVTSNLFYNFTDETYKGAAVKREDELTAYGLRVDYSMRRWLDVGFSASYSEKDSTQNAFSYERNQVAMHLNVSM</sequence>
<dbReference type="EMBL" id="JAAONZ010000036">
    <property type="protein sequence ID" value="NHO68519.1"/>
    <property type="molecule type" value="Genomic_DNA"/>
</dbReference>
<reference evidence="2" key="1">
    <citation type="submission" date="2020-03" db="EMBL/GenBank/DDBJ databases">
        <authorList>
            <person name="Guo F."/>
        </authorList>
    </citation>
    <scope>NUCLEOTIDE SEQUENCE</scope>
    <source>
        <strain evidence="2">JCM 30134</strain>
    </source>
</reference>
<organism evidence="2 3">
    <name type="scientific">Pseudomaricurvus hydrocarbonicus</name>
    <dbReference type="NCBI Taxonomy" id="1470433"/>
    <lineage>
        <taxon>Bacteria</taxon>
        <taxon>Pseudomonadati</taxon>
        <taxon>Pseudomonadota</taxon>
        <taxon>Gammaproteobacteria</taxon>
        <taxon>Cellvibrionales</taxon>
        <taxon>Cellvibrionaceae</taxon>
        <taxon>Pseudomaricurvus</taxon>
    </lineage>
</organism>
<keyword evidence="1" id="KW-0732">Signal</keyword>
<dbReference type="AlphaFoldDB" id="A0A9E5MQK1"/>
<feature type="chain" id="PRO_5039262775" evidence="1">
    <location>
        <begin position="25"/>
        <end position="404"/>
    </location>
</feature>
<accession>A0A9E5MQK1</accession>
<dbReference type="Proteomes" id="UP000787472">
    <property type="component" value="Unassembled WGS sequence"/>
</dbReference>
<comment type="caution">
    <text evidence="2">The sequence shown here is derived from an EMBL/GenBank/DDBJ whole genome shotgun (WGS) entry which is preliminary data.</text>
</comment>
<feature type="signal peptide" evidence="1">
    <location>
        <begin position="1"/>
        <end position="24"/>
    </location>
</feature>
<dbReference type="Pfam" id="PF10082">
    <property type="entry name" value="BBP2_2"/>
    <property type="match status" value="1"/>
</dbReference>
<name>A0A9E5MQK1_9GAMM</name>
<keyword evidence="3" id="KW-1185">Reference proteome</keyword>
<gene>
    <name evidence="2" type="ORF">G8770_23450</name>
</gene>
<dbReference type="InterPro" id="IPR018759">
    <property type="entry name" value="BBP2_2"/>
</dbReference>
<protein>
    <submittedName>
        <fullName evidence="2">Outer membrane beta-barrel protein</fullName>
    </submittedName>
</protein>
<evidence type="ECO:0000313" key="3">
    <source>
        <dbReference type="Proteomes" id="UP000787472"/>
    </source>
</evidence>
<evidence type="ECO:0000313" key="2">
    <source>
        <dbReference type="EMBL" id="NHO68519.1"/>
    </source>
</evidence>
<proteinExistence type="predicted"/>
<evidence type="ECO:0000256" key="1">
    <source>
        <dbReference type="SAM" id="SignalP"/>
    </source>
</evidence>